<accession>A0ABN2QVB0</accession>
<dbReference type="EMBL" id="BAAANN010000011">
    <property type="protein sequence ID" value="GAA1958775.1"/>
    <property type="molecule type" value="Genomic_DNA"/>
</dbReference>
<evidence type="ECO:0000313" key="1">
    <source>
        <dbReference type="EMBL" id="GAA1958775.1"/>
    </source>
</evidence>
<comment type="caution">
    <text evidence="1">The sequence shown here is derived from an EMBL/GenBank/DDBJ whole genome shotgun (WGS) entry which is preliminary data.</text>
</comment>
<dbReference type="RefSeq" id="WP_344418294.1">
    <property type="nucleotide sequence ID" value="NZ_BAAANN010000011.1"/>
</dbReference>
<name>A0ABN2QVB0_9PSEU</name>
<sequence>MTIALEERAGQELVSAELFDRLASRIAKERDMSREFAARIMDQALAFLFACGQSRSIELCPSQLVDLGWHTFILHTREYADFCQAVAGRFLHHVPNDDGAGLTDAEEEADRTTRVISSSGFAVDPELWLTFNLSCNGGDDGCRASGKDGNENTDTNGK</sequence>
<organism evidence="1 2">
    <name type="scientific">Amycolatopsis minnesotensis</name>
    <dbReference type="NCBI Taxonomy" id="337894"/>
    <lineage>
        <taxon>Bacteria</taxon>
        <taxon>Bacillati</taxon>
        <taxon>Actinomycetota</taxon>
        <taxon>Actinomycetes</taxon>
        <taxon>Pseudonocardiales</taxon>
        <taxon>Pseudonocardiaceae</taxon>
        <taxon>Amycolatopsis</taxon>
    </lineage>
</organism>
<reference evidence="1 2" key="1">
    <citation type="journal article" date="2019" name="Int. J. Syst. Evol. Microbiol.">
        <title>The Global Catalogue of Microorganisms (GCM) 10K type strain sequencing project: providing services to taxonomists for standard genome sequencing and annotation.</title>
        <authorList>
            <consortium name="The Broad Institute Genomics Platform"/>
            <consortium name="The Broad Institute Genome Sequencing Center for Infectious Disease"/>
            <person name="Wu L."/>
            <person name="Ma J."/>
        </authorList>
    </citation>
    <scope>NUCLEOTIDE SEQUENCE [LARGE SCALE GENOMIC DNA]</scope>
    <source>
        <strain evidence="1 2">JCM 14545</strain>
    </source>
</reference>
<protein>
    <submittedName>
        <fullName evidence="1">Uncharacterized protein</fullName>
    </submittedName>
</protein>
<gene>
    <name evidence="1" type="ORF">GCM10009754_31420</name>
</gene>
<evidence type="ECO:0000313" key="2">
    <source>
        <dbReference type="Proteomes" id="UP001501116"/>
    </source>
</evidence>
<keyword evidence="2" id="KW-1185">Reference proteome</keyword>
<dbReference type="Proteomes" id="UP001501116">
    <property type="component" value="Unassembled WGS sequence"/>
</dbReference>
<proteinExistence type="predicted"/>